<dbReference type="GO" id="GO:0003729">
    <property type="term" value="F:mRNA binding"/>
    <property type="evidence" value="ECO:0007669"/>
    <property type="project" value="EnsemblPlants"/>
</dbReference>
<feature type="region of interest" description="Disordered" evidence="2">
    <location>
        <begin position="299"/>
        <end position="320"/>
    </location>
</feature>
<feature type="compositionally biased region" description="Polar residues" evidence="2">
    <location>
        <begin position="1426"/>
        <end position="1437"/>
    </location>
</feature>
<feature type="coiled-coil region" evidence="1">
    <location>
        <begin position="550"/>
        <end position="667"/>
    </location>
</feature>
<feature type="compositionally biased region" description="Gly residues" evidence="2">
    <location>
        <begin position="103"/>
        <end position="115"/>
    </location>
</feature>
<gene>
    <name evidence="3" type="ORF">DCAR_014074</name>
</gene>
<dbReference type="PANTHER" id="PTHR31780:SF10">
    <property type="entry name" value="LD36051P"/>
    <property type="match status" value="1"/>
</dbReference>
<dbReference type="STRING" id="79200.A0A165XV51"/>
<feature type="region of interest" description="Disordered" evidence="2">
    <location>
        <begin position="1456"/>
        <end position="1543"/>
    </location>
</feature>
<feature type="region of interest" description="Disordered" evidence="2">
    <location>
        <begin position="2219"/>
        <end position="2359"/>
    </location>
</feature>
<evidence type="ECO:0000256" key="2">
    <source>
        <dbReference type="SAM" id="MobiDB-lite"/>
    </source>
</evidence>
<protein>
    <recommendedName>
        <fullName evidence="4">BAT2 N-terminal domain-containing protein</fullName>
    </recommendedName>
</protein>
<feature type="compositionally biased region" description="Low complexity" evidence="2">
    <location>
        <begin position="252"/>
        <end position="261"/>
    </location>
</feature>
<feature type="compositionally biased region" description="Polar residues" evidence="2">
    <location>
        <begin position="1630"/>
        <end position="1647"/>
    </location>
</feature>
<reference evidence="3" key="1">
    <citation type="journal article" date="2016" name="Nat. Genet.">
        <title>A high-quality carrot genome assembly provides new insights into carotenoid accumulation and asterid genome evolution.</title>
        <authorList>
            <person name="Iorizzo M."/>
            <person name="Ellison S."/>
            <person name="Senalik D."/>
            <person name="Zeng P."/>
            <person name="Satapoomin P."/>
            <person name="Huang J."/>
            <person name="Bowman M."/>
            <person name="Iovene M."/>
            <person name="Sanseverino W."/>
            <person name="Cavagnaro P."/>
            <person name="Yildiz M."/>
            <person name="Macko-Podgorni A."/>
            <person name="Moranska E."/>
            <person name="Grzebelus E."/>
            <person name="Grzebelus D."/>
            <person name="Ashrafi H."/>
            <person name="Zheng Z."/>
            <person name="Cheng S."/>
            <person name="Spooner D."/>
            <person name="Van Deynze A."/>
            <person name="Simon P."/>
        </authorList>
    </citation>
    <scope>NUCLEOTIDE SEQUENCE [LARGE SCALE GENOMIC DNA]</scope>
    <source>
        <tissue evidence="3">Leaf</tissue>
    </source>
</reference>
<feature type="region of interest" description="Disordered" evidence="2">
    <location>
        <begin position="1837"/>
        <end position="1864"/>
    </location>
</feature>
<feature type="region of interest" description="Disordered" evidence="2">
    <location>
        <begin position="1370"/>
        <end position="1439"/>
    </location>
</feature>
<evidence type="ECO:0000256" key="1">
    <source>
        <dbReference type="SAM" id="Coils"/>
    </source>
</evidence>
<feature type="compositionally biased region" description="Polar residues" evidence="2">
    <location>
        <begin position="711"/>
        <end position="732"/>
    </location>
</feature>
<dbReference type="InterPro" id="IPR051195">
    <property type="entry name" value="Fungal_stress_NST1"/>
</dbReference>
<feature type="compositionally biased region" description="Polar residues" evidence="2">
    <location>
        <begin position="2266"/>
        <end position="2302"/>
    </location>
</feature>
<feature type="region of interest" description="Disordered" evidence="2">
    <location>
        <begin position="1905"/>
        <end position="1928"/>
    </location>
</feature>
<organism evidence="3">
    <name type="scientific">Daucus carota subsp. sativus</name>
    <name type="common">Carrot</name>
    <dbReference type="NCBI Taxonomy" id="79200"/>
    <lineage>
        <taxon>Eukaryota</taxon>
        <taxon>Viridiplantae</taxon>
        <taxon>Streptophyta</taxon>
        <taxon>Embryophyta</taxon>
        <taxon>Tracheophyta</taxon>
        <taxon>Spermatophyta</taxon>
        <taxon>Magnoliopsida</taxon>
        <taxon>eudicotyledons</taxon>
        <taxon>Gunneridae</taxon>
        <taxon>Pentapetalae</taxon>
        <taxon>asterids</taxon>
        <taxon>campanulids</taxon>
        <taxon>Apiales</taxon>
        <taxon>Apiaceae</taxon>
        <taxon>Apioideae</taxon>
        <taxon>Scandiceae</taxon>
        <taxon>Daucinae</taxon>
        <taxon>Daucus</taxon>
        <taxon>Daucus sect. Daucus</taxon>
    </lineage>
</organism>
<feature type="region of interest" description="Disordered" evidence="2">
    <location>
        <begin position="201"/>
        <end position="279"/>
    </location>
</feature>
<feature type="compositionally biased region" description="Basic and acidic residues" evidence="2">
    <location>
        <begin position="212"/>
        <end position="225"/>
    </location>
</feature>
<accession>A0A165XV51</accession>
<evidence type="ECO:0008006" key="4">
    <source>
        <dbReference type="Google" id="ProtNLM"/>
    </source>
</evidence>
<feature type="compositionally biased region" description="Acidic residues" evidence="2">
    <location>
        <begin position="694"/>
        <end position="703"/>
    </location>
</feature>
<dbReference type="CDD" id="cd22249">
    <property type="entry name" value="UDM1_RNF168_RNF169-like"/>
    <property type="match status" value="2"/>
</dbReference>
<feature type="compositionally biased region" description="Polar residues" evidence="2">
    <location>
        <begin position="1912"/>
        <end position="1928"/>
    </location>
</feature>
<feature type="region of interest" description="Disordered" evidence="2">
    <location>
        <begin position="400"/>
        <end position="450"/>
    </location>
</feature>
<feature type="region of interest" description="Disordered" evidence="2">
    <location>
        <begin position="98"/>
        <end position="132"/>
    </location>
</feature>
<feature type="compositionally biased region" description="Basic and acidic residues" evidence="2">
    <location>
        <begin position="1846"/>
        <end position="1864"/>
    </location>
</feature>
<dbReference type="KEGG" id="dcr:108218163"/>
<evidence type="ECO:0000313" key="3">
    <source>
        <dbReference type="EMBL" id="KZM98564.1"/>
    </source>
</evidence>
<dbReference type="EMBL" id="LNRQ01000004">
    <property type="protein sequence ID" value="KZM98564.1"/>
    <property type="molecule type" value="Genomic_DNA"/>
</dbReference>
<feature type="compositionally biased region" description="Gly residues" evidence="2">
    <location>
        <begin position="50"/>
        <end position="64"/>
    </location>
</feature>
<feature type="compositionally biased region" description="Polar residues" evidence="2">
    <location>
        <begin position="2231"/>
        <end position="2258"/>
    </location>
</feature>
<feature type="compositionally biased region" description="Polar residues" evidence="2">
    <location>
        <begin position="1474"/>
        <end position="1485"/>
    </location>
</feature>
<dbReference type="OrthoDB" id="1931055at2759"/>
<feature type="region of interest" description="Disordered" evidence="2">
    <location>
        <begin position="73"/>
        <end position="92"/>
    </location>
</feature>
<name>A0A165XV51_DAUCS</name>
<comment type="caution">
    <text evidence="3">The sequence shown here is derived from an EMBL/GenBank/DDBJ whole genome shotgun (WGS) entry which is preliminary data.</text>
</comment>
<feature type="region of interest" description="Disordered" evidence="2">
    <location>
        <begin position="47"/>
        <end position="68"/>
    </location>
</feature>
<feature type="compositionally biased region" description="Polar residues" evidence="2">
    <location>
        <begin position="1993"/>
        <end position="2002"/>
    </location>
</feature>
<dbReference type="Gramene" id="KZM98564">
    <property type="protein sequence ID" value="KZM98564"/>
    <property type="gene ID" value="DCAR_014074"/>
</dbReference>
<feature type="compositionally biased region" description="Basic and acidic residues" evidence="2">
    <location>
        <begin position="304"/>
        <end position="314"/>
    </location>
</feature>
<feature type="compositionally biased region" description="Polar residues" evidence="2">
    <location>
        <begin position="400"/>
        <end position="410"/>
    </location>
</feature>
<feature type="region of interest" description="Disordered" evidence="2">
    <location>
        <begin position="1630"/>
        <end position="1649"/>
    </location>
</feature>
<sequence length="2359" mass="256545">MASHGSGANKFVSVNLNKSFGQSSSYNFNRATHFNNGSYGQVVSSRVRTGGSGGAGSGAGGSGEGMVVLGRPRSSQKVAPKLSVPPPLNLPSLRKEHEKFDLGGSGSGLAAGNGSGSRPNASGGGWTKPGAVTLQEKDDGLVGDHVDQSVQGMDGAVKGSNSYVPPSARISGVGGGSGQSSVQPAEKAMVLRGEDFPSLKAALPITSGPSQKQRDNVSHKQKQDVNEESSNEQYRGYNDLHSSVDMRPQGQYSYSANSNASIATGGQGRRTGGYANISNRTHEDYPLPLVRLNPRSDWADDERDTGHVDTDWGRDSGPTRTDAYWDRDFDIPRANVLPKKPPSSIYDNQVLRVDDFDKGRSSEVRKVDPYQRSMRPPAHEGNNWRTTPLQNVGLNKHEVSTSVNASSQPMGLSRDNWRENKYVPPRLGQEGRQQWNHMVESSSQRSEQKDRFGAEQIIEYRGDAPQNETVSKFPISSGSKELSVNDPILNFNRQKLHVPKNDRPYSEDPLVKNFGSSSFGEMDPFSGGGVGVFKRKKEVINQAEVHDPVRESFEAELERVQKMQEMERQRIIEEQERVMEQARKEEEERQRMIREDEERRRRLEEEAQEAVWRAEQERLEVIRRAEEQRIAREEEKRRIFDEEERRKHAAKQKLLELEAKIAQRRVEAQKSDCTFAEFQNEKTSSGTKEKDMSADADLDDWEDSERMVERITTSASSESSAQNRPFVSSSRLPPLVKSSSGFLERGKTVNPWRKDVFENANSSSLTLQDQDNAHLSPRRDALVGERSFLRKDFYGGTGFPNAYSVGLQEDPLGEYTHTKENRWNLHKDGDLFSKSSRGIGPESYKNVSEINEDAAWGQAYDRGNPYSAYPERLYPNAEADELYSYGRSRYSMKQPRVLPPPSIKSSYRSENEHPGPSSTLGVDTPYSYIARSESAPQTGSFDESDESGDSPAMPVSAEEKVVPLSETDSIVMNKSAEDIVVTVSSSMTAGEDDEWTLNKNEKLQEQEVYDEDGYQEEDEVHEVDEENIDLTSEFENMHLNEKDSSDMMDNLVLGFDEGVEVKLSNDEFDRNVNSEGNNCEISEVSTGIVDDQESAEGKQGDPGKVHPVDCFSRTDTEIASGRIDRPEQSTQGMVMQPINDPPVSVICDLLNVENTFSSGLSSLSTASSLVDTASQFACSQPIMSVASSSPKPADLPVKLQFGLFTGPSLIPSPVPAIQIGSIQMPLHLHLPLDPSINHLHTSQPPLFQFGQLGYTTPVSQGILPLPPQSMSLLQPSVHHHYNVNLNSGGSLPNKFNEHTQTQHLVNDKVSSLSKALDLSDNNGPGVLSSFPVGGSADGNRTGFEVQQAVNNNYPINSVSQAEDKVVSDSATENGGQLNGGGPQGRLRSTGKFVSCEKGNTSKGERPLIGHKEKKLPYPVRNYGGRSFSQENSYSDSRGFQRRPRWVVQRTEFRVRQTSSGFPSKNSGLDDKLNLNGTGAEVSTGSGYKRGTMTPKSLKRVVDSESSNSGPISPQEVDSDNKVAKERAKDALPKRQGNSFSREENMKMNISKEDVDVPSQSGVVHVFKQSGIEAPSDEDDFIEVRSKRQMLNDRREQREKEIKAKSRVTKLSRKPRSSSQSIMVLTSSNKNCASLGGETSNNTQSGSTSEKEVLIGFAPIASQQLAPIGTPTLNSDFGADFRSHTKSLQAAAVPAVAGGGKDIGQDLIYENKNKVLDTVQTPLGSWGNEPMSQQVMALTQNQLDDAMKPASFETHVTSIGGCTTSETVLASSSSLTKDKPMTSSANPISSLLAGERIQFGAVTSPTVLPPSISCVTSLGIGAPGSFLSNIKMSQNISREQSSSPLLLERDNSHHESCGKLENSEDKAEASASAAAVTAISKDKTAVNGLSCVSNADAKNIGSADVHGIGGMSDDQQSGIQSRSEESLSVSLPADLSVETPPISSWPPLPSPQNSSSQMLSHFHVPPPSNFPYYEMNPMLGGPIFAFSPIEESGGSHSQPQKNPVSGPGPVGSWQQCHPTMDSFYGPPAGFNGPFINPPGAMPGVQAPPQMLVYNHYARVGQFGQVGLSFMGTTYIPSGKQPDWKHNPTSSGLGISEGSMNNINMISAQHNPPNMPTPIPHLAPGPSILPLPMASPMAMFDVSPFQSAPDMSVQGRWSHVPSSPLPMVPMTLPLQQQTEGISASNFSHGHPIEQFRANRFSESQTSAPSDSNHAFPVVADAGHSLSPDKLGSEGTSSRISAGTSTNVVTHQSSTGSVTSETGKREAVQNGSNNTSSGLSINSFKPQHSQQKNLSSQQYSNTTGYGYQRGGASQRHSSTSDWSHRRMGFNGKNSLGPDKALPNSKVRQIYVAKQTKGSSTTD</sequence>
<keyword evidence="1" id="KW-0175">Coiled coil</keyword>
<feature type="compositionally biased region" description="Polar residues" evidence="2">
    <location>
        <begin position="1456"/>
        <end position="1466"/>
    </location>
</feature>
<dbReference type="PANTHER" id="PTHR31780">
    <property type="entry name" value="STRESS RESPONSE PROTEIN NST1-RELATED"/>
    <property type="match status" value="1"/>
</dbReference>
<feature type="region of interest" description="Disordered" evidence="2">
    <location>
        <begin position="893"/>
        <end position="956"/>
    </location>
</feature>
<feature type="region of interest" description="Disordered" evidence="2">
    <location>
        <begin position="1988"/>
        <end position="2010"/>
    </location>
</feature>
<feature type="compositionally biased region" description="Basic and acidic residues" evidence="2">
    <location>
        <begin position="1518"/>
        <end position="1532"/>
    </location>
</feature>
<feature type="region of interest" description="Disordered" evidence="2">
    <location>
        <begin position="154"/>
        <end position="184"/>
    </location>
</feature>
<feature type="region of interest" description="Disordered" evidence="2">
    <location>
        <begin position="678"/>
        <end position="732"/>
    </location>
</feature>
<dbReference type="OMA" id="HFPCFEM"/>
<feature type="compositionally biased region" description="Polar residues" evidence="2">
    <location>
        <begin position="431"/>
        <end position="445"/>
    </location>
</feature>
<proteinExistence type="predicted"/>